<dbReference type="InterPro" id="IPR027417">
    <property type="entry name" value="P-loop_NTPase"/>
</dbReference>
<evidence type="ECO:0000313" key="2">
    <source>
        <dbReference type="EMBL" id="SBV25883.1"/>
    </source>
</evidence>
<keyword evidence="1" id="KW-0472">Membrane</keyword>
<evidence type="ECO:0000313" key="3">
    <source>
        <dbReference type="Proteomes" id="UP000199393"/>
    </source>
</evidence>
<feature type="transmembrane region" description="Helical" evidence="1">
    <location>
        <begin position="632"/>
        <end position="649"/>
    </location>
</feature>
<dbReference type="SUPFAM" id="SSF52540">
    <property type="entry name" value="P-loop containing nucleoside triphosphate hydrolases"/>
    <property type="match status" value="1"/>
</dbReference>
<dbReference type="AlphaFoldDB" id="A0A1C3MZW7"/>
<reference evidence="3" key="1">
    <citation type="submission" date="2016-06" db="EMBL/GenBank/DDBJ databases">
        <authorList>
            <person name="Varghese N."/>
        </authorList>
    </citation>
    <scope>NUCLEOTIDE SEQUENCE [LARGE SCALE GENOMIC DNA]</scope>
    <source>
        <strain evidence="3">DSM 45344</strain>
    </source>
</reference>
<dbReference type="STRING" id="307121.GA0070620_1365"/>
<dbReference type="Proteomes" id="UP000199393">
    <property type="component" value="Chromosome I"/>
</dbReference>
<dbReference type="EMBL" id="LT598496">
    <property type="protein sequence ID" value="SBV25883.1"/>
    <property type="molecule type" value="Genomic_DNA"/>
</dbReference>
<accession>A0A1C3MZW7</accession>
<gene>
    <name evidence="2" type="ORF">GA0070620_1365</name>
</gene>
<keyword evidence="3" id="KW-1185">Reference proteome</keyword>
<dbReference type="Gene3D" id="3.40.50.300">
    <property type="entry name" value="P-loop containing nucleotide triphosphate hydrolases"/>
    <property type="match status" value="1"/>
</dbReference>
<feature type="transmembrane region" description="Helical" evidence="1">
    <location>
        <begin position="29"/>
        <end position="47"/>
    </location>
</feature>
<sequence length="1021" mass="109564">MWKWGLLAVVAALAAGGSAWVWWRYNFEKVNWTWGVVAGFIGLYLLLDQVFRPQPADLAAAGAQRRAAADELAELIRRDPTDEALLRTVDEPYPLPVRWHTAPDRFLPSWRAIGRSSDATPIDLSGRDGALWSRYRSVPSGRLLLLGPPGSGKSVIALRMARGLPVHREPDEPIPVLLPADSWDPDRDTFPDWLVDRIGRRYPRLAAAHPRRDAVLRDLVETDLVIPVLDGLDEVPEERLVACIEELNALPTQRFVLTCRTSVYERYLTQGEKLRGTAVVLLAPPAPAEVADYLVDAAPYHQVDNWAAVAGTLGVEPQLTGALSTPLMVTLARSAFDQPGTDPRDLLPLARQRGRRTVEDDLLTRAVDAALRSRRGGQGLRRWDPGRARGYLGALAAHLESLDVREFRWWQLPAALPGPFWAVVAGLRTALAVWLASTLSRDALSATAALVADPATRNLLDVLADGTGGLTVAAFVAGATIALARGGGTAQPRRIAYVGGGRALRVGLVNGLVGGMLLAFLTYALLSGVAPTAQLVRLLDAVPGLPPWSDPARAAVLAGVLWWAYRIVRVGLRVDVSAPADLGATSVAETVEADRAATVAFALSSGAIAVLRVLVVAALLRLAGLLTAVPPLAALLYAGTGLGLGWWLLRDGGGAWLRFAVARATLAVRGRTPHRLLAFLAYAEAVGLLRQGAGGYRFRHARLQSRLASGSAAGRRGSRLREEFGVELARAGYWTEAFGVFADITRFRSASIGHADDLTVAALRKALLAGAAAGEWTRAAELLTLVPPPAPPTPGPAAAAADGDRAGEQRRRVARLIADDAPLADLLAAVRDLRRAEPGAGTDGLLAVLHLAGGDSDAALALLRRRGVADASAEPADRLPPVAAGLLARLLTDRGDPTSALRVCHEELLLADYLPDDDDLLTAAEIWRWSVEVMRRVTDERAVLLHRIRVALADRRRHRRGVQFGRREIAEMGLQACHALISHQTLGPLAVALSRRLAVVLADPRIVVRTVSRSAPMWHGG</sequence>
<feature type="transmembrane region" description="Helical" evidence="1">
    <location>
        <begin position="468"/>
        <end position="487"/>
    </location>
</feature>
<keyword evidence="1" id="KW-0812">Transmembrane</keyword>
<evidence type="ECO:0000256" key="1">
    <source>
        <dbReference type="SAM" id="Phobius"/>
    </source>
</evidence>
<feature type="transmembrane region" description="Helical" evidence="1">
    <location>
        <begin position="508"/>
        <end position="531"/>
    </location>
</feature>
<proteinExistence type="predicted"/>
<feature type="transmembrane region" description="Helical" evidence="1">
    <location>
        <begin position="599"/>
        <end position="620"/>
    </location>
</feature>
<organism evidence="2 3">
    <name type="scientific">Micromonospora krabiensis</name>
    <dbReference type="NCBI Taxonomy" id="307121"/>
    <lineage>
        <taxon>Bacteria</taxon>
        <taxon>Bacillati</taxon>
        <taxon>Actinomycetota</taxon>
        <taxon>Actinomycetes</taxon>
        <taxon>Micromonosporales</taxon>
        <taxon>Micromonosporaceae</taxon>
        <taxon>Micromonospora</taxon>
    </lineage>
</organism>
<keyword evidence="1" id="KW-1133">Transmembrane helix</keyword>
<name>A0A1C3MZW7_9ACTN</name>
<protein>
    <submittedName>
        <fullName evidence="2">NACHT domain</fullName>
    </submittedName>
</protein>